<evidence type="ECO:0000256" key="4">
    <source>
        <dbReference type="HAMAP-Rule" id="MF_00688"/>
    </source>
</evidence>
<comment type="catalytic activity">
    <reaction evidence="4">
        <text>L-phenylalanyl-tRNA(Phe) + an N-terminal L-alpha-aminoacyl-[protein] = an N-terminal L-phenylalanyl-L-alpha-aminoacyl-[protein] + tRNA(Phe)</text>
        <dbReference type="Rhea" id="RHEA:43632"/>
        <dbReference type="Rhea" id="RHEA-COMP:9668"/>
        <dbReference type="Rhea" id="RHEA-COMP:9699"/>
        <dbReference type="Rhea" id="RHEA-COMP:10636"/>
        <dbReference type="Rhea" id="RHEA-COMP:10637"/>
        <dbReference type="ChEBI" id="CHEBI:78442"/>
        <dbReference type="ChEBI" id="CHEBI:78531"/>
        <dbReference type="ChEBI" id="CHEBI:78597"/>
        <dbReference type="ChEBI" id="CHEBI:83561"/>
        <dbReference type="EC" id="2.3.2.6"/>
    </reaction>
</comment>
<protein>
    <recommendedName>
        <fullName evidence="4">Leucyl/phenylalanyl-tRNA--protein transferase</fullName>
        <ecNumber evidence="4">2.3.2.6</ecNumber>
    </recommendedName>
    <alternativeName>
        <fullName evidence="4">L/F-transferase</fullName>
    </alternativeName>
    <alternativeName>
        <fullName evidence="4">Leucyltransferase</fullName>
    </alternativeName>
    <alternativeName>
        <fullName evidence="4">Phenyalanyltransferase</fullName>
    </alternativeName>
</protein>
<dbReference type="Gene3D" id="3.40.630.70">
    <property type="entry name" value="Leucyl/phenylalanyl-tRNA-protein transferase, C-terminal domain"/>
    <property type="match status" value="1"/>
</dbReference>
<proteinExistence type="inferred from homology"/>
<dbReference type="EC" id="2.3.2.6" evidence="4"/>
<keyword evidence="2 4" id="KW-0808">Transferase</keyword>
<dbReference type="NCBIfam" id="TIGR00667">
    <property type="entry name" value="aat"/>
    <property type="match status" value="1"/>
</dbReference>
<dbReference type="InterPro" id="IPR016181">
    <property type="entry name" value="Acyl_CoA_acyltransferase"/>
</dbReference>
<dbReference type="OrthoDB" id="9790282at2"/>
<evidence type="ECO:0000313" key="6">
    <source>
        <dbReference type="Proteomes" id="UP000294881"/>
    </source>
</evidence>
<organism evidence="5 6">
    <name type="scientific">Camelimonas lactis</name>
    <dbReference type="NCBI Taxonomy" id="659006"/>
    <lineage>
        <taxon>Bacteria</taxon>
        <taxon>Pseudomonadati</taxon>
        <taxon>Pseudomonadota</taxon>
        <taxon>Alphaproteobacteria</taxon>
        <taxon>Hyphomicrobiales</taxon>
        <taxon>Chelatococcaceae</taxon>
        <taxon>Camelimonas</taxon>
    </lineage>
</organism>
<dbReference type="GO" id="GO:0030163">
    <property type="term" value="P:protein catabolic process"/>
    <property type="evidence" value="ECO:0007669"/>
    <property type="project" value="UniProtKB-UniRule"/>
</dbReference>
<comment type="function">
    <text evidence="4">Functions in the N-end rule pathway of protein degradation where it conjugates Leu, Phe and, less efficiently, Met from aminoacyl-tRNAs to the N-termini of proteins containing an N-terminal arginine or lysine.</text>
</comment>
<keyword evidence="3 4" id="KW-0012">Acyltransferase</keyword>
<dbReference type="Pfam" id="PF03588">
    <property type="entry name" value="Leu_Phe_trans"/>
    <property type="match status" value="1"/>
</dbReference>
<sequence>MSGETVASVLTPDLLLAAYAAGIFPMSDGADAADIYWVEPDERGIFPLDALQLPRRLARTIAADPFEVRVDSDFSGVIDNCAASRPDRDATWINGEIRRLYGELFAMGACHTVECWRDGVMVGGLYGVRIGGAFFGESMFHTVTDASKVALAHLWARLIAGGFTLLDTQFITGHLASLGAIEIPRAEYRRRLREALPVRGDWRALPVRTSGREVVEIIRSHRRNHSAGG</sequence>
<dbReference type="InterPro" id="IPR004616">
    <property type="entry name" value="Leu/Phe-tRNA_Trfase"/>
</dbReference>
<dbReference type="EMBL" id="SLWL01000014">
    <property type="protein sequence ID" value="TCO10345.1"/>
    <property type="molecule type" value="Genomic_DNA"/>
</dbReference>
<comment type="catalytic activity">
    <reaction evidence="4">
        <text>N-terminal L-arginyl-[protein] + L-leucyl-tRNA(Leu) = N-terminal L-leucyl-L-arginyl-[protein] + tRNA(Leu) + H(+)</text>
        <dbReference type="Rhea" id="RHEA:50416"/>
        <dbReference type="Rhea" id="RHEA-COMP:9613"/>
        <dbReference type="Rhea" id="RHEA-COMP:9622"/>
        <dbReference type="Rhea" id="RHEA-COMP:12672"/>
        <dbReference type="Rhea" id="RHEA-COMP:12673"/>
        <dbReference type="ChEBI" id="CHEBI:15378"/>
        <dbReference type="ChEBI" id="CHEBI:64719"/>
        <dbReference type="ChEBI" id="CHEBI:78442"/>
        <dbReference type="ChEBI" id="CHEBI:78494"/>
        <dbReference type="ChEBI" id="CHEBI:133044"/>
        <dbReference type="EC" id="2.3.2.6"/>
    </reaction>
</comment>
<dbReference type="PANTHER" id="PTHR30098:SF2">
    <property type="entry name" value="LEUCYL_PHENYLALANYL-TRNA--PROTEIN TRANSFERASE"/>
    <property type="match status" value="1"/>
</dbReference>
<keyword evidence="1 4" id="KW-0963">Cytoplasm</keyword>
<dbReference type="GO" id="GO:0008914">
    <property type="term" value="F:leucyl-tRNA--protein transferase activity"/>
    <property type="evidence" value="ECO:0007669"/>
    <property type="project" value="UniProtKB-UniRule"/>
</dbReference>
<comment type="caution">
    <text evidence="5">The sequence shown here is derived from an EMBL/GenBank/DDBJ whole genome shotgun (WGS) entry which is preliminary data.</text>
</comment>
<dbReference type="GO" id="GO:0005737">
    <property type="term" value="C:cytoplasm"/>
    <property type="evidence" value="ECO:0007669"/>
    <property type="project" value="UniProtKB-SubCell"/>
</dbReference>
<evidence type="ECO:0000256" key="3">
    <source>
        <dbReference type="ARBA" id="ARBA00023315"/>
    </source>
</evidence>
<evidence type="ECO:0000256" key="2">
    <source>
        <dbReference type="ARBA" id="ARBA00022679"/>
    </source>
</evidence>
<dbReference type="InterPro" id="IPR042221">
    <property type="entry name" value="Leu/Phe-tRNA_Trfase_N"/>
</dbReference>
<dbReference type="PANTHER" id="PTHR30098">
    <property type="entry name" value="LEUCYL/PHENYLALANYL-TRNA--PROTEIN TRANSFERASE"/>
    <property type="match status" value="1"/>
</dbReference>
<dbReference type="InterPro" id="IPR042203">
    <property type="entry name" value="Leu/Phe-tRNA_Trfase_C"/>
</dbReference>
<accession>A0A4R2GM63</accession>
<dbReference type="Gene3D" id="3.30.70.3550">
    <property type="entry name" value="Leucyl/phenylalanyl-tRNA-protein transferase, N-terminal domain"/>
    <property type="match status" value="1"/>
</dbReference>
<evidence type="ECO:0000256" key="1">
    <source>
        <dbReference type="ARBA" id="ARBA00022490"/>
    </source>
</evidence>
<dbReference type="Proteomes" id="UP000294881">
    <property type="component" value="Unassembled WGS sequence"/>
</dbReference>
<dbReference type="SUPFAM" id="SSF55729">
    <property type="entry name" value="Acyl-CoA N-acyltransferases (Nat)"/>
    <property type="match status" value="1"/>
</dbReference>
<name>A0A4R2GM63_9HYPH</name>
<comment type="subcellular location">
    <subcellularLocation>
        <location evidence="4">Cytoplasm</location>
    </subcellularLocation>
</comment>
<comment type="similarity">
    <text evidence="4">Belongs to the L/F-transferase family.</text>
</comment>
<dbReference type="AlphaFoldDB" id="A0A4R2GM63"/>
<dbReference type="RefSeq" id="WP_132009604.1">
    <property type="nucleotide sequence ID" value="NZ_JBHUNN010000002.1"/>
</dbReference>
<comment type="catalytic activity">
    <reaction evidence="4">
        <text>N-terminal L-lysyl-[protein] + L-leucyl-tRNA(Leu) = N-terminal L-leucyl-L-lysyl-[protein] + tRNA(Leu) + H(+)</text>
        <dbReference type="Rhea" id="RHEA:12340"/>
        <dbReference type="Rhea" id="RHEA-COMP:9613"/>
        <dbReference type="Rhea" id="RHEA-COMP:9622"/>
        <dbReference type="Rhea" id="RHEA-COMP:12670"/>
        <dbReference type="Rhea" id="RHEA-COMP:12671"/>
        <dbReference type="ChEBI" id="CHEBI:15378"/>
        <dbReference type="ChEBI" id="CHEBI:65249"/>
        <dbReference type="ChEBI" id="CHEBI:78442"/>
        <dbReference type="ChEBI" id="CHEBI:78494"/>
        <dbReference type="ChEBI" id="CHEBI:133043"/>
        <dbReference type="EC" id="2.3.2.6"/>
    </reaction>
</comment>
<gene>
    <name evidence="4" type="primary">aat</name>
    <name evidence="5" type="ORF">EV666_11449</name>
</gene>
<dbReference type="HAMAP" id="MF_00688">
    <property type="entry name" value="Leu_Phe_trans"/>
    <property type="match status" value="1"/>
</dbReference>
<keyword evidence="6" id="KW-1185">Reference proteome</keyword>
<evidence type="ECO:0000313" key="5">
    <source>
        <dbReference type="EMBL" id="TCO10345.1"/>
    </source>
</evidence>
<reference evidence="5 6" key="1">
    <citation type="submission" date="2019-03" db="EMBL/GenBank/DDBJ databases">
        <title>Genomic Encyclopedia of Type Strains, Phase IV (KMG-IV): sequencing the most valuable type-strain genomes for metagenomic binning, comparative biology and taxonomic classification.</title>
        <authorList>
            <person name="Goeker M."/>
        </authorList>
    </citation>
    <scope>NUCLEOTIDE SEQUENCE [LARGE SCALE GENOMIC DNA]</scope>
    <source>
        <strain evidence="5 6">DSM 22958</strain>
    </source>
</reference>